<dbReference type="Proteomes" id="UP000437068">
    <property type="component" value="Unassembled WGS sequence"/>
</dbReference>
<dbReference type="EMBL" id="QXGF01000367">
    <property type="protein sequence ID" value="KAE8941325.1"/>
    <property type="molecule type" value="Genomic_DNA"/>
</dbReference>
<dbReference type="Proteomes" id="UP000488956">
    <property type="component" value="Unassembled WGS sequence"/>
</dbReference>
<dbReference type="Gene3D" id="1.20.1020.10">
    <property type="entry name" value="TAZ domain"/>
    <property type="match status" value="1"/>
</dbReference>
<evidence type="ECO:0000313" key="13">
    <source>
        <dbReference type="Proteomes" id="UP000433483"/>
    </source>
</evidence>
<dbReference type="Proteomes" id="UP000440367">
    <property type="component" value="Unassembled WGS sequence"/>
</dbReference>
<evidence type="ECO:0000313" key="5">
    <source>
        <dbReference type="EMBL" id="KAE9130302.1"/>
    </source>
</evidence>
<dbReference type="OrthoDB" id="168290at2759"/>
<evidence type="ECO:0000313" key="16">
    <source>
        <dbReference type="Proteomes" id="UP000440732"/>
    </source>
</evidence>
<evidence type="ECO:0000313" key="12">
    <source>
        <dbReference type="Proteomes" id="UP000429523"/>
    </source>
</evidence>
<evidence type="ECO:0000313" key="21">
    <source>
        <dbReference type="Proteomes" id="UP000488956"/>
    </source>
</evidence>
<dbReference type="EMBL" id="QXGB01000147">
    <property type="protein sequence ID" value="KAE9227911.1"/>
    <property type="molecule type" value="Genomic_DNA"/>
</dbReference>
<dbReference type="AlphaFoldDB" id="A0A6A4EC20"/>
<evidence type="ECO:0000313" key="3">
    <source>
        <dbReference type="EMBL" id="KAE9000617.1"/>
    </source>
</evidence>
<evidence type="ECO:0000313" key="7">
    <source>
        <dbReference type="EMBL" id="KAE9227911.1"/>
    </source>
</evidence>
<evidence type="ECO:0000313" key="17">
    <source>
        <dbReference type="Proteomes" id="UP000441208"/>
    </source>
</evidence>
<dbReference type="EMBL" id="QXGC01000138">
    <property type="protein sequence ID" value="KAE9247897.1"/>
    <property type="molecule type" value="Genomic_DNA"/>
</dbReference>
<sequence>MSLPTNGGTDRGDFGPVAALATHSFPLLPRARPLPPSYSISRSQIVASSANVHGLSRKRSHSGESLSAQSVGTPPRIAFAAPRVSFASSSAPPVSLTGPSSAVATAAGPVAAAASQSPSIRCQVPAPPSAKRLRREPLSPTSVGEVSDAKKLPPAKTAVAASPGAAQMQSMLRGLQHLSTCSSSGCCNQLCVSTRAFVDKVKTHRSSMAGKATHDENRCGACKLWGAIVRAHAPTCSAGALCRVPGCSRSRDFAVNEAEHPAPSSSD</sequence>
<dbReference type="EMBL" id="QXFY01000307">
    <property type="protein sequence ID" value="KAE9348487.1"/>
    <property type="molecule type" value="Genomic_DNA"/>
</dbReference>
<evidence type="ECO:0000313" key="14">
    <source>
        <dbReference type="Proteomes" id="UP000437068"/>
    </source>
</evidence>
<dbReference type="EMBL" id="QXFX01000874">
    <property type="protein sequence ID" value="KAE9101996.1"/>
    <property type="molecule type" value="Genomic_DNA"/>
</dbReference>
<evidence type="ECO:0000313" key="2">
    <source>
        <dbReference type="EMBL" id="KAE8941325.1"/>
    </source>
</evidence>
<dbReference type="Proteomes" id="UP000440732">
    <property type="component" value="Unassembled WGS sequence"/>
</dbReference>
<dbReference type="EMBL" id="QXGA01000325">
    <property type="protein sequence ID" value="KAE9147819.1"/>
    <property type="molecule type" value="Genomic_DNA"/>
</dbReference>
<feature type="region of interest" description="Disordered" evidence="1">
    <location>
        <begin position="51"/>
        <end position="71"/>
    </location>
</feature>
<feature type="region of interest" description="Disordered" evidence="1">
    <location>
        <begin position="117"/>
        <end position="151"/>
    </location>
</feature>
<dbReference type="EMBL" id="QXGD01000095">
    <property type="protein sequence ID" value="KAE9253355.1"/>
    <property type="molecule type" value="Genomic_DNA"/>
</dbReference>
<evidence type="ECO:0000313" key="10">
    <source>
        <dbReference type="EMBL" id="KAE9321452.1"/>
    </source>
</evidence>
<comment type="caution">
    <text evidence="10">The sequence shown here is derived from an EMBL/GenBank/DDBJ whole genome shotgun (WGS) entry which is preliminary data.</text>
</comment>
<evidence type="ECO:0000313" key="18">
    <source>
        <dbReference type="Proteomes" id="UP000460718"/>
    </source>
</evidence>
<evidence type="ECO:0000256" key="1">
    <source>
        <dbReference type="SAM" id="MobiDB-lite"/>
    </source>
</evidence>
<accession>A0A6A4EC20</accession>
<evidence type="ECO:0000313" key="19">
    <source>
        <dbReference type="Proteomes" id="UP000476176"/>
    </source>
</evidence>
<dbReference type="Proteomes" id="UP000441208">
    <property type="component" value="Unassembled WGS sequence"/>
</dbReference>
<evidence type="ECO:0000313" key="6">
    <source>
        <dbReference type="EMBL" id="KAE9147819.1"/>
    </source>
</evidence>
<evidence type="ECO:0000313" key="9">
    <source>
        <dbReference type="EMBL" id="KAE9253355.1"/>
    </source>
</evidence>
<evidence type="ECO:0000313" key="8">
    <source>
        <dbReference type="EMBL" id="KAE9247897.1"/>
    </source>
</evidence>
<dbReference type="EMBL" id="QXFW01000899">
    <property type="protein sequence ID" value="KAE9000617.1"/>
    <property type="molecule type" value="Genomic_DNA"/>
</dbReference>
<dbReference type="EMBL" id="QXGE01000174">
    <property type="protein sequence ID" value="KAE9321452.1"/>
    <property type="molecule type" value="Genomic_DNA"/>
</dbReference>
<name>A0A6A4EC20_9STRA</name>
<dbReference type="Proteomes" id="UP000476176">
    <property type="component" value="Unassembled WGS sequence"/>
</dbReference>
<evidence type="ECO:0000313" key="20">
    <source>
        <dbReference type="Proteomes" id="UP000486351"/>
    </source>
</evidence>
<evidence type="ECO:0000313" key="15">
    <source>
        <dbReference type="Proteomes" id="UP000440367"/>
    </source>
</evidence>
<dbReference type="EMBL" id="QXFZ01000146">
    <property type="protein sequence ID" value="KAE9130302.1"/>
    <property type="molecule type" value="Genomic_DNA"/>
</dbReference>
<dbReference type="Proteomes" id="UP000433483">
    <property type="component" value="Unassembled WGS sequence"/>
</dbReference>
<evidence type="ECO:0000313" key="11">
    <source>
        <dbReference type="EMBL" id="KAE9348487.1"/>
    </source>
</evidence>
<protein>
    <submittedName>
        <fullName evidence="10">Uncharacterized protein</fullName>
    </submittedName>
</protein>
<keyword evidence="13" id="KW-1185">Reference proteome</keyword>
<organism evidence="10 14">
    <name type="scientific">Phytophthora fragariae</name>
    <dbReference type="NCBI Taxonomy" id="53985"/>
    <lineage>
        <taxon>Eukaryota</taxon>
        <taxon>Sar</taxon>
        <taxon>Stramenopiles</taxon>
        <taxon>Oomycota</taxon>
        <taxon>Peronosporomycetes</taxon>
        <taxon>Peronosporales</taxon>
        <taxon>Peronosporaceae</taxon>
        <taxon>Phytophthora</taxon>
    </lineage>
</organism>
<dbReference type="InterPro" id="IPR035898">
    <property type="entry name" value="TAZ_dom_sf"/>
</dbReference>
<dbReference type="Proteomes" id="UP000460718">
    <property type="component" value="Unassembled WGS sequence"/>
</dbReference>
<dbReference type="Proteomes" id="UP000429523">
    <property type="component" value="Unassembled WGS sequence"/>
</dbReference>
<gene>
    <name evidence="10" type="ORF">PF001_g4900</name>
    <name evidence="9" type="ORF">PF002_g3368</name>
    <name evidence="8" type="ORF">PF004_g4097</name>
    <name evidence="7" type="ORF">PF005_g4517</name>
    <name evidence="6" type="ORF">PF006_g7526</name>
    <name evidence="5" type="ORF">PF007_g4544</name>
    <name evidence="11" type="ORF">PF008_g7309</name>
    <name evidence="2" type="ORF">PF009_g8883</name>
    <name evidence="4" type="ORF">PF010_g14265</name>
    <name evidence="3" type="ORF">PF011_g14105</name>
</gene>
<proteinExistence type="predicted"/>
<reference evidence="12 13" key="1">
    <citation type="submission" date="2018-08" db="EMBL/GenBank/DDBJ databases">
        <title>Genomic investigation of the strawberry pathogen Phytophthora fragariae indicates pathogenicity is determined by transcriptional variation in three key races.</title>
        <authorList>
            <person name="Adams T.M."/>
            <person name="Armitage A.D."/>
            <person name="Sobczyk M.K."/>
            <person name="Bates H.J."/>
            <person name="Dunwell J.M."/>
            <person name="Nellist C.F."/>
            <person name="Harrison R.J."/>
        </authorList>
    </citation>
    <scope>NUCLEOTIDE SEQUENCE [LARGE SCALE GENOMIC DNA]</scope>
    <source>
        <strain evidence="10 14">A4</strain>
        <strain evidence="9 15">BC-1</strain>
        <strain evidence="8 19">BC-23</strain>
        <strain evidence="7 13">NOV-27</strain>
        <strain evidence="6 16">NOV-5</strain>
        <strain evidence="5 17">NOV-71</strain>
        <strain evidence="11 20">NOV-77</strain>
        <strain evidence="2 12">NOV-9</strain>
        <strain evidence="4 21">ONT-3</strain>
        <strain evidence="3 18">SCRP245</strain>
    </source>
</reference>
<dbReference type="Proteomes" id="UP000486351">
    <property type="component" value="Unassembled WGS sequence"/>
</dbReference>
<evidence type="ECO:0000313" key="4">
    <source>
        <dbReference type="EMBL" id="KAE9101996.1"/>
    </source>
</evidence>